<dbReference type="EMBL" id="CAADFF010000009">
    <property type="protein sequence ID" value="VFJ88208.1"/>
    <property type="molecule type" value="Genomic_DNA"/>
</dbReference>
<keyword evidence="1" id="KW-0472">Membrane</keyword>
<gene>
    <name evidence="2" type="ORF">BECKLFY1418B_GA0070995_100943</name>
</gene>
<keyword evidence="1" id="KW-0812">Transmembrane</keyword>
<accession>A0A450U8E0</accession>
<evidence type="ECO:0000256" key="1">
    <source>
        <dbReference type="SAM" id="Phobius"/>
    </source>
</evidence>
<sequence>MKVRRIGSSKYIEITIPKNLAISGIILFIPRSASLMNQVSQNTNFALLIPNHASPVRGEASLVFFHLFLDRFLLGILISLWFFLAGLSHFECTIQDESTKKHHDNEKRNCLH</sequence>
<name>A0A450U8E0_9GAMM</name>
<dbReference type="AlphaFoldDB" id="A0A450U8E0"/>
<organism evidence="2">
    <name type="scientific">Candidatus Kentrum sp. LFY</name>
    <dbReference type="NCBI Taxonomy" id="2126342"/>
    <lineage>
        <taxon>Bacteria</taxon>
        <taxon>Pseudomonadati</taxon>
        <taxon>Pseudomonadota</taxon>
        <taxon>Gammaproteobacteria</taxon>
        <taxon>Candidatus Kentrum</taxon>
    </lineage>
</organism>
<keyword evidence="1" id="KW-1133">Transmembrane helix</keyword>
<evidence type="ECO:0000313" key="2">
    <source>
        <dbReference type="EMBL" id="VFJ88208.1"/>
    </source>
</evidence>
<proteinExistence type="predicted"/>
<feature type="transmembrane region" description="Helical" evidence="1">
    <location>
        <begin position="60"/>
        <end position="84"/>
    </location>
</feature>
<reference evidence="2" key="1">
    <citation type="submission" date="2019-02" db="EMBL/GenBank/DDBJ databases">
        <authorList>
            <person name="Gruber-Vodicka R. H."/>
            <person name="Seah K. B. B."/>
        </authorList>
    </citation>
    <scope>NUCLEOTIDE SEQUENCE</scope>
    <source>
        <strain evidence="2">BECK_M7</strain>
    </source>
</reference>
<protein>
    <submittedName>
        <fullName evidence="2">Uncharacterized protein</fullName>
    </submittedName>
</protein>